<dbReference type="SMART" id="SM00698">
    <property type="entry name" value="MORN"/>
    <property type="match status" value="5"/>
</dbReference>
<feature type="domain" description="B box-type" evidence="5">
    <location>
        <begin position="186"/>
        <end position="226"/>
    </location>
</feature>
<protein>
    <recommendedName>
        <fullName evidence="5">B box-type domain-containing protein</fullName>
    </recommendedName>
</protein>
<gene>
    <name evidence="6" type="ORF">FGO68_gene7597</name>
</gene>
<dbReference type="Pfam" id="PF02493">
    <property type="entry name" value="MORN"/>
    <property type="match status" value="5"/>
</dbReference>
<evidence type="ECO:0000256" key="1">
    <source>
        <dbReference type="ARBA" id="ARBA00022737"/>
    </source>
</evidence>
<dbReference type="SUPFAM" id="SSF57845">
    <property type="entry name" value="B-box zinc-binding domain"/>
    <property type="match status" value="1"/>
</dbReference>
<keyword evidence="3" id="KW-0175">Coiled coil</keyword>
<proteinExistence type="predicted"/>
<dbReference type="PANTHER" id="PTHR23084:SF263">
    <property type="entry name" value="MORN REPEAT-CONTAINING PROTEIN 1"/>
    <property type="match status" value="1"/>
</dbReference>
<dbReference type="GO" id="GO:0008270">
    <property type="term" value="F:zinc ion binding"/>
    <property type="evidence" value="ECO:0007669"/>
    <property type="project" value="UniProtKB-KW"/>
</dbReference>
<dbReference type="OrthoDB" id="294378at2759"/>
<dbReference type="PANTHER" id="PTHR23084">
    <property type="entry name" value="PHOSPHATIDYLINOSITOL-4-PHOSPHATE 5-KINASE RELATED"/>
    <property type="match status" value="1"/>
</dbReference>
<organism evidence="6 7">
    <name type="scientific">Halteria grandinella</name>
    <dbReference type="NCBI Taxonomy" id="5974"/>
    <lineage>
        <taxon>Eukaryota</taxon>
        <taxon>Sar</taxon>
        <taxon>Alveolata</taxon>
        <taxon>Ciliophora</taxon>
        <taxon>Intramacronucleata</taxon>
        <taxon>Spirotrichea</taxon>
        <taxon>Stichotrichia</taxon>
        <taxon>Sporadotrichida</taxon>
        <taxon>Halteriidae</taxon>
        <taxon>Halteria</taxon>
    </lineage>
</organism>
<sequence>MNFGGTFGGARGAPAKKGGLAKKGGFGESFDGMSQDSGDFDRTHNQDLNAAMSGKTGGARPASGKRQMPMQYTGGYPPLKSSISDIVDEKDKVAIQSFNRGYVPGQSYAPFMGASGASFNAPFARAQSPGARNDSPDFTKTDPHMMSTGKENYHPGESFKKFIPRSEKKQQKKTMLNELSDFAYNPRQFFCQKHKDSEIEYCCKINEKFYCRLCLPAHNGHDDLVLAETCRQIQEDVIKLKHSYIAKRQHMVQKLDKHQERIESLFKVYYDTLDDLRNQYLGQEYSLRQTMDSYERQIQSLMRDIRKFNYIEFYHEQYNLQQSIRAIKDNLKSFNVYMPKFQMKVEDMQLAMNQIKVDIRERLNGYFTETDHDFALQNYEYVTKTLPNKEIIKIYKQLGPFDFFQEGAPKIDPLDDAAAAQSGESRSLQERFDKRRSGAVYRGEVNTQTNKPEGRGIKIFPNGSVFEGYFTEGHVHGIGRGVTSRGEVYQGGFSFDQMEGAGYFQWPDGSMYDGEWRGGKKNGRGKYFWNNGQIYEGEFKDNECNGNGMVYYPCGKIFEGQWKNGKKNGRCVYTWPNGARYTVIYIDGKKQGEGMLEGTQVSLENLKANYKSLEKKSLASRELLKNPPLFIY</sequence>
<feature type="region of interest" description="Disordered" evidence="4">
    <location>
        <begin position="1"/>
        <end position="71"/>
    </location>
</feature>
<keyword evidence="2" id="KW-0862">Zinc</keyword>
<feature type="compositionally biased region" description="Gly residues" evidence="4">
    <location>
        <begin position="1"/>
        <end position="11"/>
    </location>
</feature>
<dbReference type="InterPro" id="IPR003409">
    <property type="entry name" value="MORN"/>
</dbReference>
<reference evidence="6" key="1">
    <citation type="submission" date="2019-06" db="EMBL/GenBank/DDBJ databases">
        <authorList>
            <person name="Zheng W."/>
        </authorList>
    </citation>
    <scope>NUCLEOTIDE SEQUENCE</scope>
    <source>
        <strain evidence="6">QDHG01</strain>
    </source>
</reference>
<name>A0A8J8T694_HALGN</name>
<dbReference type="EMBL" id="RRYP01004026">
    <property type="protein sequence ID" value="TNV83240.1"/>
    <property type="molecule type" value="Genomic_DNA"/>
</dbReference>
<dbReference type="Gene3D" id="3.30.160.60">
    <property type="entry name" value="Classic Zinc Finger"/>
    <property type="match status" value="1"/>
</dbReference>
<dbReference type="PROSITE" id="PS50119">
    <property type="entry name" value="ZF_BBOX"/>
    <property type="match status" value="1"/>
</dbReference>
<dbReference type="Proteomes" id="UP000785679">
    <property type="component" value="Unassembled WGS sequence"/>
</dbReference>
<keyword evidence="2" id="KW-0479">Metal-binding</keyword>
<keyword evidence="2" id="KW-0863">Zinc-finger</keyword>
<evidence type="ECO:0000256" key="4">
    <source>
        <dbReference type="SAM" id="MobiDB-lite"/>
    </source>
</evidence>
<evidence type="ECO:0000256" key="2">
    <source>
        <dbReference type="PROSITE-ProRule" id="PRU00024"/>
    </source>
</evidence>
<dbReference type="Gene3D" id="2.20.110.10">
    <property type="entry name" value="Histone H3 K4-specific methyltransferase SET7/9 N-terminal domain"/>
    <property type="match status" value="3"/>
</dbReference>
<dbReference type="SUPFAM" id="SSF82185">
    <property type="entry name" value="Histone H3 K4-specific methyltransferase SET7/9 N-terminal domain"/>
    <property type="match status" value="2"/>
</dbReference>
<dbReference type="AlphaFoldDB" id="A0A8J8T694"/>
<accession>A0A8J8T694</accession>
<evidence type="ECO:0000313" key="6">
    <source>
        <dbReference type="EMBL" id="TNV83240.1"/>
    </source>
</evidence>
<keyword evidence="7" id="KW-1185">Reference proteome</keyword>
<feature type="coiled-coil region" evidence="3">
    <location>
        <begin position="596"/>
        <end position="623"/>
    </location>
</feature>
<keyword evidence="1" id="KW-0677">Repeat</keyword>
<dbReference type="InterPro" id="IPR000315">
    <property type="entry name" value="Znf_B-box"/>
</dbReference>
<evidence type="ECO:0000259" key="5">
    <source>
        <dbReference type="PROSITE" id="PS50119"/>
    </source>
</evidence>
<evidence type="ECO:0000256" key="3">
    <source>
        <dbReference type="SAM" id="Coils"/>
    </source>
</evidence>
<evidence type="ECO:0000313" key="7">
    <source>
        <dbReference type="Proteomes" id="UP000785679"/>
    </source>
</evidence>
<comment type="caution">
    <text evidence="6">The sequence shown here is derived from an EMBL/GenBank/DDBJ whole genome shotgun (WGS) entry which is preliminary data.</text>
</comment>